<evidence type="ECO:0008006" key="4">
    <source>
        <dbReference type="Google" id="ProtNLM"/>
    </source>
</evidence>
<evidence type="ECO:0000313" key="2">
    <source>
        <dbReference type="EMBL" id="ROT97745.1"/>
    </source>
</evidence>
<dbReference type="OrthoDB" id="7667463at2"/>
<keyword evidence="1" id="KW-0812">Transmembrane</keyword>
<protein>
    <recommendedName>
        <fullName evidence="4">DUF423 domain-containing protein</fullName>
    </recommendedName>
</protein>
<accession>A0A3N2QRV8</accession>
<dbReference type="EMBL" id="RDRB01000011">
    <property type="protein sequence ID" value="ROT97745.1"/>
    <property type="molecule type" value="Genomic_DNA"/>
</dbReference>
<feature type="transmembrane region" description="Helical" evidence="1">
    <location>
        <begin position="45"/>
        <end position="65"/>
    </location>
</feature>
<evidence type="ECO:0000256" key="1">
    <source>
        <dbReference type="SAM" id="Phobius"/>
    </source>
</evidence>
<feature type="transmembrane region" description="Helical" evidence="1">
    <location>
        <begin position="77"/>
        <end position="95"/>
    </location>
</feature>
<keyword evidence="1" id="KW-0472">Membrane</keyword>
<keyword evidence="3" id="KW-1185">Reference proteome</keyword>
<reference evidence="2 3" key="1">
    <citation type="submission" date="2018-10" db="EMBL/GenBank/DDBJ databases">
        <title>Histidinibacterium lentulum gen. nov., sp. nov., a marine bacterium from the culture broth of Picochlorum sp. 122.</title>
        <authorList>
            <person name="Wang G."/>
        </authorList>
    </citation>
    <scope>NUCLEOTIDE SEQUENCE [LARGE SCALE GENOMIC DNA]</scope>
    <source>
        <strain evidence="2 3">B17</strain>
    </source>
</reference>
<keyword evidence="1" id="KW-1133">Transmembrane helix</keyword>
<organism evidence="2 3">
    <name type="scientific">Histidinibacterium lentulum</name>
    <dbReference type="NCBI Taxonomy" id="2480588"/>
    <lineage>
        <taxon>Bacteria</taxon>
        <taxon>Pseudomonadati</taxon>
        <taxon>Pseudomonadota</taxon>
        <taxon>Alphaproteobacteria</taxon>
        <taxon>Rhodobacterales</taxon>
        <taxon>Paracoccaceae</taxon>
        <taxon>Histidinibacterium</taxon>
    </lineage>
</organism>
<dbReference type="RefSeq" id="WP_123643751.1">
    <property type="nucleotide sequence ID" value="NZ_ML119091.1"/>
</dbReference>
<name>A0A3N2QRV8_9RHOB</name>
<dbReference type="Proteomes" id="UP000268016">
    <property type="component" value="Unassembled WGS sequence"/>
</dbReference>
<evidence type="ECO:0000313" key="3">
    <source>
        <dbReference type="Proteomes" id="UP000268016"/>
    </source>
</evidence>
<feature type="transmembrane region" description="Helical" evidence="1">
    <location>
        <begin position="107"/>
        <end position="122"/>
    </location>
</feature>
<comment type="caution">
    <text evidence="2">The sequence shown here is derived from an EMBL/GenBank/DDBJ whole genome shotgun (WGS) entry which is preliminary data.</text>
</comment>
<proteinExistence type="predicted"/>
<gene>
    <name evidence="2" type="ORF">EAT49_18240</name>
</gene>
<sequence>MGHWWFLGAGALSAVWLLVHAFAGGRDTVRPLLEGGGLPPVVRDTLYVCWHFTSVALAMMAGLFLRAGLAGDVTAAVAATILAGAFALVGIALVLRQGASHLQVPQGWLFVPVAVLGAVGLMQ</sequence>
<dbReference type="AlphaFoldDB" id="A0A3N2QRV8"/>